<protein>
    <recommendedName>
        <fullName evidence="3">C2H2-type domain-containing protein</fullName>
    </recommendedName>
</protein>
<evidence type="ECO:0000313" key="4">
    <source>
        <dbReference type="EMBL" id="KAF6016937.1"/>
    </source>
</evidence>
<feature type="domain" description="C2H2-type" evidence="3">
    <location>
        <begin position="68"/>
        <end position="96"/>
    </location>
</feature>
<feature type="region of interest" description="Disordered" evidence="2">
    <location>
        <begin position="1"/>
        <end position="20"/>
    </location>
</feature>
<dbReference type="PROSITE" id="PS00028">
    <property type="entry name" value="ZINC_FINGER_C2H2_1"/>
    <property type="match status" value="1"/>
</dbReference>
<dbReference type="AlphaFoldDB" id="A0A7J7ITP0"/>
<accession>A0A7J7ITP0</accession>
<organism evidence="4 5">
    <name type="scientific">Bugula neritina</name>
    <name type="common">Brown bryozoan</name>
    <name type="synonym">Sertularia neritina</name>
    <dbReference type="NCBI Taxonomy" id="10212"/>
    <lineage>
        <taxon>Eukaryota</taxon>
        <taxon>Metazoa</taxon>
        <taxon>Spiralia</taxon>
        <taxon>Lophotrochozoa</taxon>
        <taxon>Bryozoa</taxon>
        <taxon>Gymnolaemata</taxon>
        <taxon>Cheilostomatida</taxon>
        <taxon>Flustrina</taxon>
        <taxon>Buguloidea</taxon>
        <taxon>Bugulidae</taxon>
        <taxon>Bugula</taxon>
    </lineage>
</organism>
<dbReference type="EMBL" id="VXIV02003449">
    <property type="protein sequence ID" value="KAF6016937.1"/>
    <property type="molecule type" value="Genomic_DNA"/>
</dbReference>
<evidence type="ECO:0000256" key="2">
    <source>
        <dbReference type="SAM" id="MobiDB-lite"/>
    </source>
</evidence>
<reference evidence="4" key="1">
    <citation type="submission" date="2020-06" db="EMBL/GenBank/DDBJ databases">
        <title>Draft genome of Bugula neritina, a colonial animal packing powerful symbionts and potential medicines.</title>
        <authorList>
            <person name="Rayko M."/>
        </authorList>
    </citation>
    <scope>NUCLEOTIDE SEQUENCE [LARGE SCALE GENOMIC DNA]</scope>
    <source>
        <strain evidence="4">Kwan_BN1</strain>
    </source>
</reference>
<name>A0A7J7ITP0_BUGNE</name>
<sequence>MPPKSRRNETPTGASTSDDTDVCPLQQCGNCSCPTRSNRNIMLQFVEVQKYSDWGSDRPWICQTCTFRQCTPCGSAYSSLRGLSLHLRRSHEERYNQGEAEREVRKVRWDDGDNWTSLIFGEEVTDENVVIDQGVLDTSLERLFPAVRKVNSGGANRQEVDLGDPSVTLTSHRRRRRLYKRVQRMFCRDPKRLMSGILQDSLEVKDSIPEGAEEFWTELLGRESPVDVAE</sequence>
<keyword evidence="1" id="KW-0863">Zinc-finger</keyword>
<evidence type="ECO:0000256" key="1">
    <source>
        <dbReference type="PROSITE-ProRule" id="PRU00042"/>
    </source>
</evidence>
<keyword evidence="1" id="KW-0479">Metal-binding</keyword>
<dbReference type="GO" id="GO:0008270">
    <property type="term" value="F:zinc ion binding"/>
    <property type="evidence" value="ECO:0007669"/>
    <property type="project" value="UniProtKB-KW"/>
</dbReference>
<proteinExistence type="predicted"/>
<dbReference type="InterPro" id="IPR013087">
    <property type="entry name" value="Znf_C2H2_type"/>
</dbReference>
<evidence type="ECO:0000259" key="3">
    <source>
        <dbReference type="PROSITE" id="PS50157"/>
    </source>
</evidence>
<comment type="caution">
    <text evidence="4">The sequence shown here is derived from an EMBL/GenBank/DDBJ whole genome shotgun (WGS) entry which is preliminary data.</text>
</comment>
<keyword evidence="1" id="KW-0862">Zinc</keyword>
<keyword evidence="5" id="KW-1185">Reference proteome</keyword>
<evidence type="ECO:0000313" key="5">
    <source>
        <dbReference type="Proteomes" id="UP000593567"/>
    </source>
</evidence>
<gene>
    <name evidence="4" type="ORF">EB796_024746</name>
</gene>
<dbReference type="Proteomes" id="UP000593567">
    <property type="component" value="Unassembled WGS sequence"/>
</dbReference>
<dbReference type="PROSITE" id="PS50157">
    <property type="entry name" value="ZINC_FINGER_C2H2_2"/>
    <property type="match status" value="1"/>
</dbReference>